<reference evidence="3 4" key="1">
    <citation type="submission" date="2018-02" db="EMBL/GenBank/DDBJ databases">
        <title>The genomes of Aspergillus section Nigri reveals drivers in fungal speciation.</title>
        <authorList>
            <consortium name="DOE Joint Genome Institute"/>
            <person name="Vesth T.C."/>
            <person name="Nybo J."/>
            <person name="Theobald S."/>
            <person name="Brandl J."/>
            <person name="Frisvad J.C."/>
            <person name="Nielsen K.F."/>
            <person name="Lyhne E.K."/>
            <person name="Kogle M.E."/>
            <person name="Kuo A."/>
            <person name="Riley R."/>
            <person name="Clum A."/>
            <person name="Nolan M."/>
            <person name="Lipzen A."/>
            <person name="Salamov A."/>
            <person name="Henrissat B."/>
            <person name="Wiebenga A."/>
            <person name="De vries R.P."/>
            <person name="Grigoriev I.V."/>
            <person name="Mortensen U.H."/>
            <person name="Andersen M.R."/>
            <person name="Baker S.E."/>
        </authorList>
    </citation>
    <scope>NUCLEOTIDE SEQUENCE [LARGE SCALE GENOMIC DNA]</scope>
    <source>
        <strain evidence="3 4">CBS 707.79</strain>
    </source>
</reference>
<feature type="compositionally biased region" description="Acidic residues" evidence="1">
    <location>
        <begin position="48"/>
        <end position="92"/>
    </location>
</feature>
<feature type="chain" id="PRO_5016319915" evidence="2">
    <location>
        <begin position="19"/>
        <end position="264"/>
    </location>
</feature>
<feature type="region of interest" description="Disordered" evidence="1">
    <location>
        <begin position="21"/>
        <end position="93"/>
    </location>
</feature>
<dbReference type="Proteomes" id="UP000247810">
    <property type="component" value="Unassembled WGS sequence"/>
</dbReference>
<proteinExistence type="predicted"/>
<sequence>MKLSFTLLTALAAATVLAATTYPDNPNRDVALSRVGGTEDSAAVATEPEGDEDPQEEAEEESDDEGDEEAEDYDESDDDDDDDEEENDDNDFNDYCPAFFFSKMALRIKYTKNNLITIKYTLPILTVLTTTTALAATTPSTNHNPNRDASLNRVGGSAALIRKAVARAVAAESSAAAATQLEEDEDPEEGAEEESEDDSDEESDDSDDSGSDDDIEEGQAISNGKGDYSAECISQDELESALESTLRSIIDKNKGDDPETEQGA</sequence>
<dbReference type="AlphaFoldDB" id="A0A319CRV9"/>
<name>A0A319CRV9_9EURO</name>
<evidence type="ECO:0000313" key="4">
    <source>
        <dbReference type="Proteomes" id="UP000247810"/>
    </source>
</evidence>
<dbReference type="VEuPathDB" id="FungiDB:BO71DRAFT_436144"/>
<feature type="region of interest" description="Disordered" evidence="1">
    <location>
        <begin position="174"/>
        <end position="264"/>
    </location>
</feature>
<keyword evidence="2" id="KW-0732">Signal</keyword>
<evidence type="ECO:0000313" key="3">
    <source>
        <dbReference type="EMBL" id="PYH88036.1"/>
    </source>
</evidence>
<dbReference type="EMBL" id="KZ826135">
    <property type="protein sequence ID" value="PYH88036.1"/>
    <property type="molecule type" value="Genomic_DNA"/>
</dbReference>
<feature type="signal peptide" evidence="2">
    <location>
        <begin position="1"/>
        <end position="18"/>
    </location>
</feature>
<gene>
    <name evidence="3" type="ORF">BO71DRAFT_436144</name>
</gene>
<keyword evidence="4" id="KW-1185">Reference proteome</keyword>
<organism evidence="3 4">
    <name type="scientific">Aspergillus ellipticus CBS 707.79</name>
    <dbReference type="NCBI Taxonomy" id="1448320"/>
    <lineage>
        <taxon>Eukaryota</taxon>
        <taxon>Fungi</taxon>
        <taxon>Dikarya</taxon>
        <taxon>Ascomycota</taxon>
        <taxon>Pezizomycotina</taxon>
        <taxon>Eurotiomycetes</taxon>
        <taxon>Eurotiomycetidae</taxon>
        <taxon>Eurotiales</taxon>
        <taxon>Aspergillaceae</taxon>
        <taxon>Aspergillus</taxon>
        <taxon>Aspergillus subgen. Circumdati</taxon>
    </lineage>
</organism>
<feature type="compositionally biased region" description="Acidic residues" evidence="1">
    <location>
        <begin position="181"/>
        <end position="217"/>
    </location>
</feature>
<accession>A0A319CRV9</accession>
<evidence type="ECO:0000256" key="2">
    <source>
        <dbReference type="SAM" id="SignalP"/>
    </source>
</evidence>
<protein>
    <submittedName>
        <fullName evidence="3">Uncharacterized protein</fullName>
    </submittedName>
</protein>
<evidence type="ECO:0000256" key="1">
    <source>
        <dbReference type="SAM" id="MobiDB-lite"/>
    </source>
</evidence>